<feature type="compositionally biased region" description="Polar residues" evidence="6">
    <location>
        <begin position="547"/>
        <end position="560"/>
    </location>
</feature>
<feature type="region of interest" description="Disordered" evidence="6">
    <location>
        <begin position="777"/>
        <end position="804"/>
    </location>
</feature>
<feature type="domain" description="SAM" evidence="7">
    <location>
        <begin position="376"/>
        <end position="439"/>
    </location>
</feature>
<sequence length="964" mass="103976">MAQLTRGQNKSRRNEPVRIAFFKKIPKNKRRRNFDRKKKVVIGGGDAMVMAPQPPREFTVEELEPLEHWFESCNGAQQATIAVKLLSRANPKAAHLIHSFLQQQLLVANAIWRQEIQRANDPAFLNGLRNESRDVAVSQLLHYLPLLRPANSDGVRGYIHLLPGLLASFLEDDPNQGPSPTGAQHQSTEIQQLLTYALIHPALSLESKRSLAELIRQLDDEGNQDMALSLLESNHQGGLDMFPPSDPQSPDAFHSQTRQRHNGGQWDPWSSPSPALGPSTKQPPPSNCTIQRIRRSNSLTPPSNSMVYPQDPWGSNQNDNGRIKPRSLSLSSPSETANGLSHCPLSPQNSLASSGSGSGSDSIYSDDNHRPSSFHIPGSGMRDVPSWLKGLRLHKYAHLFSLLTYDEMLALTEEQLELQGVTKGARHKIALSILRLRERPTLLAQLEKEVVDSGSLHNALSELKNLLSTPIKPYRGPPADDQLFIGNLSPSPSPLMTRDDTSGYSSLDGSMDNLAAARGLSSGSPTALETSDLSKPPPPTGSPPSTVIGQPNRSTLTVSDMPTVIVSAAPDVDSAEEGSDTSADDGLGGIGDNLSGNFRSAFGNELELLGGPAHLSLDDLPGQITRLLGKICTQLLVSSCPAEDNVSQFVALMDRCLSHEAFTQRQRRRIASWKEQAHRIWNNLPPSGNTGNSITTGNSVGSRNGGGGGGNNAIVNNTNTNNGSVGGSGVVVGSGGPQKSSEARFARRWSNVAHYPGFYSADAGHSSAAQTSFGCAPPNAYSLFPPRQQQQQQQQQQRGQGLHARGVNAAQMRPGLAPTTSLPHNNPHSLQVGSHLPLQHRNSFCVSALSHQSSLYSSSSSSCSTSSQSSQGYSSLSCGVTTDPFTFSPPHRMHFDELPSESPFASQLGIQRARSAPMANGVINNSNSLLFSQERDASEMDLNHRLESLCLSMTEHALEGANDI</sequence>
<name>A0A4Y7M8V1_9CRUS</name>
<dbReference type="InterPro" id="IPR001660">
    <property type="entry name" value="SAM"/>
</dbReference>
<dbReference type="PANTHER" id="PTHR12515:SF5">
    <property type="entry name" value="PROTEIN SMAUG"/>
    <property type="match status" value="1"/>
</dbReference>
<feature type="compositionally biased region" description="Low complexity" evidence="6">
    <location>
        <begin position="353"/>
        <end position="365"/>
    </location>
</feature>
<dbReference type="SMART" id="SM00454">
    <property type="entry name" value="SAM"/>
    <property type="match status" value="1"/>
</dbReference>
<feature type="region of interest" description="Disordered" evidence="6">
    <location>
        <begin position="235"/>
        <end position="377"/>
    </location>
</feature>
<feature type="compositionally biased region" description="Polar residues" evidence="6">
    <location>
        <begin position="296"/>
        <end position="320"/>
    </location>
</feature>
<dbReference type="CDD" id="cd09557">
    <property type="entry name" value="SAM_Smaug"/>
    <property type="match status" value="1"/>
</dbReference>
<keyword evidence="3" id="KW-0963">Cytoplasm</keyword>
<dbReference type="Gene3D" id="1.25.40.170">
    <property type="entry name" value="Smaug, PHAT domain"/>
    <property type="match status" value="2"/>
</dbReference>
<evidence type="ECO:0000256" key="4">
    <source>
        <dbReference type="ARBA" id="ARBA00022491"/>
    </source>
</evidence>
<dbReference type="GO" id="GO:0030371">
    <property type="term" value="F:translation repressor activity"/>
    <property type="evidence" value="ECO:0007669"/>
    <property type="project" value="InterPro"/>
</dbReference>
<comment type="subcellular location">
    <subcellularLocation>
        <location evidence="1">Cytoplasm</location>
    </subcellularLocation>
</comment>
<dbReference type="SUPFAM" id="SSF47769">
    <property type="entry name" value="SAM/Pointed domain"/>
    <property type="match status" value="1"/>
</dbReference>
<evidence type="ECO:0000256" key="6">
    <source>
        <dbReference type="SAM" id="MobiDB-lite"/>
    </source>
</evidence>
<feature type="region of interest" description="Disordered" evidence="6">
    <location>
        <begin position="814"/>
        <end position="833"/>
    </location>
</feature>
<dbReference type="AlphaFoldDB" id="A0A4Y7M8V1"/>
<protein>
    <submittedName>
        <fullName evidence="8">EOG090X06H8</fullName>
    </submittedName>
</protein>
<feature type="region of interest" description="Disordered" evidence="6">
    <location>
        <begin position="569"/>
        <end position="588"/>
    </location>
</feature>
<comment type="similarity">
    <text evidence="2">Belongs to the SMAUG family.</text>
</comment>
<feature type="compositionally biased region" description="Polar residues" evidence="6">
    <location>
        <begin position="818"/>
        <end position="832"/>
    </location>
</feature>
<feature type="compositionally biased region" description="Acidic residues" evidence="6">
    <location>
        <begin position="573"/>
        <end position="583"/>
    </location>
</feature>
<evidence type="ECO:0000256" key="3">
    <source>
        <dbReference type="ARBA" id="ARBA00022490"/>
    </source>
</evidence>
<keyword evidence="4" id="KW-0678">Repressor</keyword>
<accession>A0A4Y7M8V1</accession>
<feature type="compositionally biased region" description="Low complexity" evidence="6">
    <location>
        <begin position="787"/>
        <end position="801"/>
    </location>
</feature>
<feature type="compositionally biased region" description="Polar residues" evidence="6">
    <location>
        <begin position="521"/>
        <end position="533"/>
    </location>
</feature>
<evidence type="ECO:0000259" key="7">
    <source>
        <dbReference type="SMART" id="SM00454"/>
    </source>
</evidence>
<feature type="compositionally biased region" description="Polar residues" evidence="6">
    <location>
        <begin position="684"/>
        <end position="694"/>
    </location>
</feature>
<dbReference type="InterPro" id="IPR050897">
    <property type="entry name" value="SMAUG/VTS1_RNA-bind"/>
</dbReference>
<dbReference type="Pfam" id="PF26034">
    <property type="entry name" value="PHAT_SMAUG"/>
    <property type="match status" value="1"/>
</dbReference>
<keyword evidence="5" id="KW-0694">RNA-binding</keyword>
<evidence type="ECO:0000256" key="2">
    <source>
        <dbReference type="ARBA" id="ARBA00008232"/>
    </source>
</evidence>
<evidence type="ECO:0000256" key="5">
    <source>
        <dbReference type="ARBA" id="ARBA00022884"/>
    </source>
</evidence>
<feature type="compositionally biased region" description="Polar residues" evidence="6">
    <location>
        <begin position="328"/>
        <end position="339"/>
    </location>
</feature>
<proteinExistence type="evidence at transcript level"/>
<dbReference type="GO" id="GO:0000932">
    <property type="term" value="C:P-body"/>
    <property type="evidence" value="ECO:0007669"/>
    <property type="project" value="TreeGrafter"/>
</dbReference>
<dbReference type="FunFam" id="1.25.40.170:FF:000004">
    <property type="entry name" value="Protein Smaug"/>
    <property type="match status" value="1"/>
</dbReference>
<dbReference type="Pfam" id="PF00536">
    <property type="entry name" value="SAM_1"/>
    <property type="match status" value="1"/>
</dbReference>
<evidence type="ECO:0000313" key="8">
    <source>
        <dbReference type="EMBL" id="SVE76392.1"/>
    </source>
</evidence>
<evidence type="ECO:0000256" key="1">
    <source>
        <dbReference type="ARBA" id="ARBA00004496"/>
    </source>
</evidence>
<dbReference type="InterPro" id="IPR037093">
    <property type="entry name" value="PHAT_dom_sf"/>
</dbReference>
<gene>
    <name evidence="8" type="primary">EOG090X06H8</name>
</gene>
<dbReference type="GO" id="GO:0003729">
    <property type="term" value="F:mRNA binding"/>
    <property type="evidence" value="ECO:0007669"/>
    <property type="project" value="TreeGrafter"/>
</dbReference>
<dbReference type="InterPro" id="IPR037634">
    <property type="entry name" value="Smaug_SAM"/>
</dbReference>
<organism evidence="8">
    <name type="scientific">Daphnia longispina</name>
    <dbReference type="NCBI Taxonomy" id="42846"/>
    <lineage>
        <taxon>Eukaryota</taxon>
        <taxon>Metazoa</taxon>
        <taxon>Ecdysozoa</taxon>
        <taxon>Arthropoda</taxon>
        <taxon>Crustacea</taxon>
        <taxon>Branchiopoda</taxon>
        <taxon>Diplostraca</taxon>
        <taxon>Cladocera</taxon>
        <taxon>Anomopoda</taxon>
        <taxon>Daphniidae</taxon>
        <taxon>Daphnia</taxon>
    </lineage>
</organism>
<dbReference type="GO" id="GO:0000289">
    <property type="term" value="P:nuclear-transcribed mRNA poly(A) tail shortening"/>
    <property type="evidence" value="ECO:0007669"/>
    <property type="project" value="TreeGrafter"/>
</dbReference>
<dbReference type="PANTHER" id="PTHR12515">
    <property type="entry name" value="STERILE ALPHA MOTIF DOMAIN CONTAINING PROTEIN 4-RELATED"/>
    <property type="match status" value="1"/>
</dbReference>
<dbReference type="InterPro" id="IPR058599">
    <property type="entry name" value="PHAT_Smg/ZCCHC2-like"/>
</dbReference>
<dbReference type="FunFam" id="1.10.150.50:FF:000013">
    <property type="entry name" value="Protein Smaug homolog 1 isoform 2"/>
    <property type="match status" value="1"/>
</dbReference>
<feature type="region of interest" description="Disordered" evidence="6">
    <location>
        <begin position="681"/>
        <end position="716"/>
    </location>
</feature>
<reference evidence="8" key="1">
    <citation type="submission" date="2018-08" db="EMBL/GenBank/DDBJ databases">
        <authorList>
            <person name="Cornetti L."/>
        </authorList>
    </citation>
    <scope>NUCLEOTIDE SEQUENCE</scope>
    <source>
        <strain evidence="8">FI-G-95-1_INB4-1</strain>
    </source>
</reference>
<dbReference type="InterPro" id="IPR013761">
    <property type="entry name" value="SAM/pointed_sf"/>
</dbReference>
<dbReference type="EMBL" id="LR006773">
    <property type="protein sequence ID" value="SVE76392.1"/>
    <property type="molecule type" value="mRNA"/>
</dbReference>
<feature type="region of interest" description="Disordered" evidence="6">
    <location>
        <begin position="478"/>
        <end position="561"/>
    </location>
</feature>
<dbReference type="Gene3D" id="1.10.150.50">
    <property type="entry name" value="Transcription Factor, Ets-1"/>
    <property type="match status" value="1"/>
</dbReference>